<protein>
    <submittedName>
        <fullName evidence="1">Uncharacterized protein</fullName>
    </submittedName>
</protein>
<sequence>MEVFSLVHFFISPVLPYPESPIKGLFHLCQKRQHFCFSFWSDTPSADKPYIRFAVTVFRTQQPSIPLLAAPIFRSRLLKPKPNKESREIRVINCGVRFITSNFFGHILVKDQKYCSFNLMIKTKKSPDTNSAKGLRD</sequence>
<organism evidence="1 2">
    <name type="scientific">Bacillus velezensis</name>
    <dbReference type="NCBI Taxonomy" id="492670"/>
    <lineage>
        <taxon>Bacteria</taxon>
        <taxon>Bacillati</taxon>
        <taxon>Bacillota</taxon>
        <taxon>Bacilli</taxon>
        <taxon>Bacillales</taxon>
        <taxon>Bacillaceae</taxon>
        <taxon>Bacillus</taxon>
        <taxon>Bacillus amyloliquefaciens group</taxon>
    </lineage>
</organism>
<proteinExistence type="predicted"/>
<evidence type="ECO:0000313" key="1">
    <source>
        <dbReference type="EMBL" id="AWX72218.1"/>
    </source>
</evidence>
<dbReference type="Proteomes" id="UP000250069">
    <property type="component" value="Chromosome"/>
</dbReference>
<dbReference type="RefSeq" id="WP_039251435.1">
    <property type="nucleotide sequence ID" value="NZ_JBDOQF010000026.1"/>
</dbReference>
<evidence type="ECO:0000313" key="2">
    <source>
        <dbReference type="Proteomes" id="UP000250069"/>
    </source>
</evidence>
<dbReference type="AlphaFoldDB" id="A0ABC8D8V1"/>
<dbReference type="EMBL" id="CP030150">
    <property type="protein sequence ID" value="AWX72218.1"/>
    <property type="molecule type" value="Genomic_DNA"/>
</dbReference>
<accession>A0ABC8D8V1</accession>
<gene>
    <name evidence="1" type="ORF">BVDSYZ_09335</name>
</gene>
<reference evidence="1 2" key="1">
    <citation type="submission" date="2018-06" db="EMBL/GenBank/DDBJ databases">
        <title>Complete Genome Sequence of Bacillus velezensis DSYZ, a Plant Growth-Promoting Rhizobacterium with Antifungal Activity.</title>
        <authorList>
            <person name="Du B."/>
            <person name="Ding Y."/>
            <person name="Liu K."/>
            <person name="Yao L."/>
            <person name="Wang C."/>
            <person name="Li H."/>
            <person name="Liu H."/>
        </authorList>
    </citation>
    <scope>NUCLEOTIDE SEQUENCE [LARGE SCALE GENOMIC DNA]</scope>
    <source>
        <strain evidence="1 2">DSYZ</strain>
    </source>
</reference>
<name>A0ABC8D8V1_BACVE</name>